<dbReference type="AlphaFoldDB" id="A0A330LM84"/>
<organism evidence="1 2">
    <name type="scientific">Moritella yayanosii</name>
    <dbReference type="NCBI Taxonomy" id="69539"/>
    <lineage>
        <taxon>Bacteria</taxon>
        <taxon>Pseudomonadati</taxon>
        <taxon>Pseudomonadota</taxon>
        <taxon>Gammaproteobacteria</taxon>
        <taxon>Alteromonadales</taxon>
        <taxon>Moritellaceae</taxon>
        <taxon>Moritella</taxon>
    </lineage>
</organism>
<dbReference type="RefSeq" id="WP_112713823.1">
    <property type="nucleotide sequence ID" value="NZ_LS483250.1"/>
</dbReference>
<gene>
    <name evidence="1" type="ORF">MORIYA_1472</name>
</gene>
<name>A0A330LM84_9GAMM</name>
<sequence length="254" mass="29117">MFKVPRITESFIDVVMSDINWQRYDEVFSYQSGVKNADYVGFDQVAELKIFEEEPLDKHARQVKIAHIFREAGIESDYVDLELDSIPEPIKFQVENEVSKALKTHIKKASSQLKITAENKKICGDKVLIAVNNEFSYLNADNFKRLLVDRCKRDSKTISHVVCVTVEYHQGVFDARIDIGIDICIVNSEKDWPFSEQFKEACFSMFERCLSKMLSSPELVSSTLPEVSKICFDCDGVTFVREAELIPDSRFNVS</sequence>
<reference evidence="2" key="1">
    <citation type="submission" date="2018-05" db="EMBL/GenBank/DDBJ databases">
        <authorList>
            <person name="Cea G.-C."/>
            <person name="William W."/>
        </authorList>
    </citation>
    <scope>NUCLEOTIDE SEQUENCE [LARGE SCALE GENOMIC DNA]</scope>
    <source>
        <strain evidence="2">DB21MT 5</strain>
    </source>
</reference>
<evidence type="ECO:0000313" key="2">
    <source>
        <dbReference type="Proteomes" id="UP000250163"/>
    </source>
</evidence>
<dbReference type="KEGG" id="mya:MORIYA_1472"/>
<accession>A0A330LM84</accession>
<keyword evidence="2" id="KW-1185">Reference proteome</keyword>
<evidence type="ECO:0000313" key="1">
    <source>
        <dbReference type="EMBL" id="SQD77950.1"/>
    </source>
</evidence>
<proteinExistence type="predicted"/>
<dbReference type="EMBL" id="LS483250">
    <property type="protein sequence ID" value="SQD77950.1"/>
    <property type="molecule type" value="Genomic_DNA"/>
</dbReference>
<protein>
    <submittedName>
        <fullName evidence="1">Uncharacterized protein</fullName>
    </submittedName>
</protein>
<dbReference type="OrthoDB" id="7605041at2"/>
<dbReference type="Proteomes" id="UP000250163">
    <property type="component" value="Chromosome MORIYA"/>
</dbReference>